<evidence type="ECO:0000313" key="1">
    <source>
        <dbReference type="EMBL" id="RNA43126.1"/>
    </source>
</evidence>
<gene>
    <name evidence="1" type="ORF">BpHYR1_015357</name>
</gene>
<comment type="caution">
    <text evidence="1">The sequence shown here is derived from an EMBL/GenBank/DDBJ whole genome shotgun (WGS) entry which is preliminary data.</text>
</comment>
<dbReference type="AlphaFoldDB" id="A0A3M7T508"/>
<proteinExistence type="predicted"/>
<sequence length="90" mass="9989">MLGYKCLSISFFLTRAKCGITRPSLLAHSNQELDFSKSSRENIREVLFSKNILVFCGEKTCNNGTQIGKFCLTPESSINFVGPNDSHLAL</sequence>
<dbReference type="Proteomes" id="UP000276133">
    <property type="component" value="Unassembled WGS sequence"/>
</dbReference>
<name>A0A3M7T508_BRAPC</name>
<organism evidence="1 2">
    <name type="scientific">Brachionus plicatilis</name>
    <name type="common">Marine rotifer</name>
    <name type="synonym">Brachionus muelleri</name>
    <dbReference type="NCBI Taxonomy" id="10195"/>
    <lineage>
        <taxon>Eukaryota</taxon>
        <taxon>Metazoa</taxon>
        <taxon>Spiralia</taxon>
        <taxon>Gnathifera</taxon>
        <taxon>Rotifera</taxon>
        <taxon>Eurotatoria</taxon>
        <taxon>Monogononta</taxon>
        <taxon>Pseudotrocha</taxon>
        <taxon>Ploima</taxon>
        <taxon>Brachionidae</taxon>
        <taxon>Brachionus</taxon>
    </lineage>
</organism>
<keyword evidence="2" id="KW-1185">Reference proteome</keyword>
<evidence type="ECO:0000313" key="2">
    <source>
        <dbReference type="Proteomes" id="UP000276133"/>
    </source>
</evidence>
<protein>
    <submittedName>
        <fullName evidence="1">Uncharacterized protein</fullName>
    </submittedName>
</protein>
<dbReference type="EMBL" id="REGN01000272">
    <property type="protein sequence ID" value="RNA43126.1"/>
    <property type="molecule type" value="Genomic_DNA"/>
</dbReference>
<accession>A0A3M7T508</accession>
<reference evidence="1 2" key="1">
    <citation type="journal article" date="2018" name="Sci. Rep.">
        <title>Genomic signatures of local adaptation to the degree of environmental predictability in rotifers.</title>
        <authorList>
            <person name="Franch-Gras L."/>
            <person name="Hahn C."/>
            <person name="Garcia-Roger E.M."/>
            <person name="Carmona M.J."/>
            <person name="Serra M."/>
            <person name="Gomez A."/>
        </authorList>
    </citation>
    <scope>NUCLEOTIDE SEQUENCE [LARGE SCALE GENOMIC DNA]</scope>
    <source>
        <strain evidence="1">HYR1</strain>
    </source>
</reference>